<gene>
    <name evidence="2" type="ORF">DF947_07260</name>
</gene>
<comment type="caution">
    <text evidence="2">The sequence shown here is derived from an EMBL/GenBank/DDBJ whole genome shotgun (WGS) entry which is preliminary data.</text>
</comment>
<keyword evidence="1" id="KW-0732">Signal</keyword>
<dbReference type="Proteomes" id="UP000245391">
    <property type="component" value="Unassembled WGS sequence"/>
</dbReference>
<dbReference type="RefSeq" id="WP_109929029.1">
    <property type="nucleotide sequence ID" value="NZ_QGNY01000002.1"/>
</dbReference>
<reference evidence="3" key="1">
    <citation type="submission" date="2018-05" db="EMBL/GenBank/DDBJ databases">
        <title>Pedobacter paludis sp. nov., isolated from wetland soil.</title>
        <authorList>
            <person name="Zhang Y."/>
        </authorList>
    </citation>
    <scope>NUCLEOTIDE SEQUENCE [LARGE SCALE GENOMIC DNA]</scope>
    <source>
        <strain evidence="3">R-8</strain>
    </source>
</reference>
<evidence type="ECO:0000256" key="1">
    <source>
        <dbReference type="SAM" id="SignalP"/>
    </source>
</evidence>
<evidence type="ECO:0000313" key="2">
    <source>
        <dbReference type="EMBL" id="PWS32860.1"/>
    </source>
</evidence>
<name>A0A317F0U8_9SPHI</name>
<keyword evidence="3" id="KW-1185">Reference proteome</keyword>
<dbReference type="OrthoDB" id="9968190at2"/>
<evidence type="ECO:0000313" key="3">
    <source>
        <dbReference type="Proteomes" id="UP000245391"/>
    </source>
</evidence>
<accession>A0A317F0U8</accession>
<dbReference type="AlphaFoldDB" id="A0A317F0U8"/>
<proteinExistence type="predicted"/>
<feature type="signal peptide" evidence="1">
    <location>
        <begin position="1"/>
        <end position="23"/>
    </location>
</feature>
<protein>
    <submittedName>
        <fullName evidence="2">Uncharacterized protein</fullName>
    </submittedName>
</protein>
<feature type="chain" id="PRO_5016399258" evidence="1">
    <location>
        <begin position="24"/>
        <end position="115"/>
    </location>
</feature>
<sequence>MKNLVIKFSVVMFVILATSFKSKTSTGFVTLEVSYIQTMGGHATVLNTDTNVSYDITAVDTYGQTEVPYGNYILTSASTNACSPPLLSSVSTSTGSDTFSIDDSSTSFTIYASCY</sequence>
<dbReference type="EMBL" id="QGNY01000002">
    <property type="protein sequence ID" value="PWS32860.1"/>
    <property type="molecule type" value="Genomic_DNA"/>
</dbReference>
<organism evidence="2 3">
    <name type="scientific">Pedobacter paludis</name>
    <dbReference type="NCBI Taxonomy" id="2203212"/>
    <lineage>
        <taxon>Bacteria</taxon>
        <taxon>Pseudomonadati</taxon>
        <taxon>Bacteroidota</taxon>
        <taxon>Sphingobacteriia</taxon>
        <taxon>Sphingobacteriales</taxon>
        <taxon>Sphingobacteriaceae</taxon>
        <taxon>Pedobacter</taxon>
    </lineage>
</organism>